<dbReference type="InterPro" id="IPR012349">
    <property type="entry name" value="Split_barrel_FMN-bd"/>
</dbReference>
<comment type="caution">
    <text evidence="2">The sequence shown here is derived from an EMBL/GenBank/DDBJ whole genome shotgun (WGS) entry which is preliminary data.</text>
</comment>
<dbReference type="RefSeq" id="WP_132646997.1">
    <property type="nucleotide sequence ID" value="NZ_CP181386.1"/>
</dbReference>
<dbReference type="InterPro" id="IPR024624">
    <property type="entry name" value="Pyridox_Oxase_Alr4036_FMN-bd"/>
</dbReference>
<feature type="domain" description="Pyridoxamine 5'-phosphate oxidase Alr4036 family FMN-binding" evidence="1">
    <location>
        <begin position="26"/>
        <end position="96"/>
    </location>
</feature>
<evidence type="ECO:0000259" key="1">
    <source>
        <dbReference type="Pfam" id="PF12766"/>
    </source>
</evidence>
<dbReference type="OrthoDB" id="9152543at2"/>
<proteinExistence type="predicted"/>
<dbReference type="SUPFAM" id="SSF50475">
    <property type="entry name" value="FMN-binding split barrel"/>
    <property type="match status" value="1"/>
</dbReference>
<name>A0A4R2MSR2_RUBGE</name>
<gene>
    <name evidence="2" type="ORF">EV684_10655</name>
</gene>
<dbReference type="GO" id="GO:0010181">
    <property type="term" value="F:FMN binding"/>
    <property type="evidence" value="ECO:0007669"/>
    <property type="project" value="InterPro"/>
</dbReference>
<dbReference type="GeneID" id="99683456"/>
<dbReference type="EMBL" id="SLXD01000006">
    <property type="protein sequence ID" value="TCP02493.1"/>
    <property type="molecule type" value="Genomic_DNA"/>
</dbReference>
<dbReference type="Gene3D" id="2.30.110.10">
    <property type="entry name" value="Electron Transport, Fmn-binding Protein, Chain A"/>
    <property type="match status" value="1"/>
</dbReference>
<evidence type="ECO:0000313" key="3">
    <source>
        <dbReference type="Proteomes" id="UP000295106"/>
    </source>
</evidence>
<reference evidence="2 3" key="1">
    <citation type="submission" date="2019-03" db="EMBL/GenBank/DDBJ databases">
        <title>Genomic Encyclopedia of Type Strains, Phase IV (KMG-IV): sequencing the most valuable type-strain genomes for metagenomic binning, comparative biology and taxonomic classification.</title>
        <authorList>
            <person name="Goeker M."/>
        </authorList>
    </citation>
    <scope>NUCLEOTIDE SEQUENCE [LARGE SCALE GENOMIC DNA]</scope>
    <source>
        <strain evidence="2 3">DSM 1709</strain>
    </source>
</reference>
<sequence>MNERLHDLAAIEDAVWHELGRATDSAHDWHVGVLATTDGQRADARSVVLREVEPAAHSLIVYTDARSPKVAHVQTHPEGVLVLWSATRGWQLRAHVHVTVETTGLAVWSRWARLMMTPAAQDYLSPLPPGSRIVKPVPERGTRAHFAMMTMRVDALDWLELHPEGQRRALFDADGGHWLAP</sequence>
<dbReference type="AlphaFoldDB" id="A0A4R2MSR2"/>
<accession>A0A4R2MSR2</accession>
<dbReference type="Pfam" id="PF12766">
    <property type="entry name" value="Pyridox_oxase_2"/>
    <property type="match status" value="1"/>
</dbReference>
<dbReference type="Proteomes" id="UP000295106">
    <property type="component" value="Unassembled WGS sequence"/>
</dbReference>
<evidence type="ECO:0000313" key="2">
    <source>
        <dbReference type="EMBL" id="TCP02493.1"/>
    </source>
</evidence>
<organism evidence="2 3">
    <name type="scientific">Rubrivivax gelatinosus</name>
    <name type="common">Rhodocyclus gelatinosus</name>
    <name type="synonym">Rhodopseudomonas gelatinosa</name>
    <dbReference type="NCBI Taxonomy" id="28068"/>
    <lineage>
        <taxon>Bacteria</taxon>
        <taxon>Pseudomonadati</taxon>
        <taxon>Pseudomonadota</taxon>
        <taxon>Betaproteobacteria</taxon>
        <taxon>Burkholderiales</taxon>
        <taxon>Sphaerotilaceae</taxon>
        <taxon>Rubrivivax</taxon>
    </lineage>
</organism>
<protein>
    <submittedName>
        <fullName evidence="2">Pyridoxamine 5'-phosphate oxidase-like protein</fullName>
    </submittedName>
</protein>